<evidence type="ECO:0000256" key="3">
    <source>
        <dbReference type="ARBA" id="ARBA00022989"/>
    </source>
</evidence>
<keyword evidence="4 5" id="KW-0472">Membrane</keyword>
<dbReference type="EMBL" id="JBHSFZ010000006">
    <property type="protein sequence ID" value="MFC4593634.1"/>
    <property type="molecule type" value="Genomic_DNA"/>
</dbReference>
<dbReference type="PANTHER" id="PTHR35371">
    <property type="entry name" value="INNER MEMBRANE PROTEIN"/>
    <property type="match status" value="1"/>
</dbReference>
<comment type="subcellular location">
    <subcellularLocation>
        <location evidence="1">Membrane</location>
    </subcellularLocation>
</comment>
<name>A0ABV9F078_9SPHN</name>
<reference evidence="7" key="1">
    <citation type="journal article" date="2019" name="Int. J. Syst. Evol. Microbiol.">
        <title>The Global Catalogue of Microorganisms (GCM) 10K type strain sequencing project: providing services to taxonomists for standard genome sequencing and annotation.</title>
        <authorList>
            <consortium name="The Broad Institute Genomics Platform"/>
            <consortium name="The Broad Institute Genome Sequencing Center for Infectious Disease"/>
            <person name="Wu L."/>
            <person name="Ma J."/>
        </authorList>
    </citation>
    <scope>NUCLEOTIDE SEQUENCE [LARGE SCALE GENOMIC DNA]</scope>
    <source>
        <strain evidence="7">NBRC 103632</strain>
    </source>
</reference>
<dbReference type="PANTHER" id="PTHR35371:SF1">
    <property type="entry name" value="BLR7753 PROTEIN"/>
    <property type="match status" value="1"/>
</dbReference>
<evidence type="ECO:0000256" key="4">
    <source>
        <dbReference type="ARBA" id="ARBA00023136"/>
    </source>
</evidence>
<comment type="caution">
    <text evidence="6">The sequence shown here is derived from an EMBL/GenBank/DDBJ whole genome shotgun (WGS) entry which is preliminary data.</text>
</comment>
<keyword evidence="3 5" id="KW-1133">Transmembrane helix</keyword>
<dbReference type="Pfam" id="PF01124">
    <property type="entry name" value="MAPEG"/>
    <property type="match status" value="1"/>
</dbReference>
<evidence type="ECO:0000256" key="2">
    <source>
        <dbReference type="ARBA" id="ARBA00022692"/>
    </source>
</evidence>
<accession>A0ABV9F078</accession>
<protein>
    <submittedName>
        <fullName evidence="6">MAPEG family protein</fullName>
    </submittedName>
</protein>
<evidence type="ECO:0000313" key="6">
    <source>
        <dbReference type="EMBL" id="MFC4593634.1"/>
    </source>
</evidence>
<gene>
    <name evidence="6" type="ORF">ACFO3E_05435</name>
</gene>
<evidence type="ECO:0000256" key="1">
    <source>
        <dbReference type="ARBA" id="ARBA00004370"/>
    </source>
</evidence>
<sequence length="131" mass="13985">MAVELKILTWSCALLLVHIFAAAHLKTRQYGVKWNMGARDETLPPLNPLAGRLVRAQANFMETYPVAIVGLLGAVIAGQTSEMTAIGGWLWLAARAVYLPLYGIGVPVVRTLAYGVSMVGLALVFGAFVSG</sequence>
<dbReference type="Proteomes" id="UP001595957">
    <property type="component" value="Unassembled WGS sequence"/>
</dbReference>
<dbReference type="RefSeq" id="WP_380802947.1">
    <property type="nucleotide sequence ID" value="NZ_JBHSFZ010000006.1"/>
</dbReference>
<feature type="transmembrane region" description="Helical" evidence="5">
    <location>
        <begin position="112"/>
        <end position="130"/>
    </location>
</feature>
<evidence type="ECO:0000256" key="5">
    <source>
        <dbReference type="SAM" id="Phobius"/>
    </source>
</evidence>
<keyword evidence="7" id="KW-1185">Reference proteome</keyword>
<proteinExistence type="predicted"/>
<dbReference type="Gene3D" id="1.20.120.550">
    <property type="entry name" value="Membrane associated eicosanoid/glutathione metabolism-like domain"/>
    <property type="match status" value="1"/>
</dbReference>
<dbReference type="InterPro" id="IPR001129">
    <property type="entry name" value="Membr-assoc_MAPEG"/>
</dbReference>
<organism evidence="6 7">
    <name type="scientific">Sphingobium tyrosinilyticum</name>
    <dbReference type="NCBI Taxonomy" id="2715436"/>
    <lineage>
        <taxon>Bacteria</taxon>
        <taxon>Pseudomonadati</taxon>
        <taxon>Pseudomonadota</taxon>
        <taxon>Alphaproteobacteria</taxon>
        <taxon>Sphingomonadales</taxon>
        <taxon>Sphingomonadaceae</taxon>
        <taxon>Sphingobium</taxon>
    </lineage>
</organism>
<dbReference type="SUPFAM" id="SSF161084">
    <property type="entry name" value="MAPEG domain-like"/>
    <property type="match status" value="1"/>
</dbReference>
<dbReference type="InterPro" id="IPR023352">
    <property type="entry name" value="MAPEG-like_dom_sf"/>
</dbReference>
<keyword evidence="2 5" id="KW-0812">Transmembrane</keyword>
<evidence type="ECO:0000313" key="7">
    <source>
        <dbReference type="Proteomes" id="UP001595957"/>
    </source>
</evidence>